<dbReference type="Proteomes" id="UP001518925">
    <property type="component" value="Unassembled WGS sequence"/>
</dbReference>
<feature type="compositionally biased region" description="Basic and acidic residues" evidence="2">
    <location>
        <begin position="21"/>
        <end position="36"/>
    </location>
</feature>
<gene>
    <name evidence="3" type="primary">sspL</name>
    <name evidence="3" type="ORF">JR050_16770</name>
</gene>
<reference evidence="3 4" key="1">
    <citation type="submission" date="2021-02" db="EMBL/GenBank/DDBJ databases">
        <title>Bacillus sp. RD4P76, an endophyte from a halophyte.</title>
        <authorList>
            <person name="Sun J.-Q."/>
        </authorList>
    </citation>
    <scope>NUCLEOTIDE SEQUENCE [LARGE SCALE GENOMIC DNA]</scope>
    <source>
        <strain evidence="3 4">RD4P76</strain>
    </source>
</reference>
<evidence type="ECO:0000256" key="2">
    <source>
        <dbReference type="SAM" id="MobiDB-lite"/>
    </source>
</evidence>
<keyword evidence="4" id="KW-1185">Reference proteome</keyword>
<protein>
    <recommendedName>
        <fullName evidence="1">Small, acid-soluble spore protein L</fullName>
    </recommendedName>
</protein>
<dbReference type="RefSeq" id="WP_204204765.1">
    <property type="nucleotide sequence ID" value="NZ_JAFELM010000043.1"/>
</dbReference>
<proteinExistence type="predicted"/>
<feature type="region of interest" description="Disordered" evidence="2">
    <location>
        <begin position="1"/>
        <end position="42"/>
    </location>
</feature>
<comment type="caution">
    <text evidence="3">The sequence shown here is derived from an EMBL/GenBank/DDBJ whole genome shotgun (WGS) entry which is preliminary data.</text>
</comment>
<evidence type="ECO:0000313" key="3">
    <source>
        <dbReference type="EMBL" id="MBM6619315.1"/>
    </source>
</evidence>
<dbReference type="InterPro" id="IPR017526">
    <property type="entry name" value="SASP_SspL"/>
</dbReference>
<accession>A0ABS2DLE0</accession>
<sequence length="42" mass="4727">MTHKHNRGQKAQGINPQGYAQDEHTPDPKTKLENAAKRSNTK</sequence>
<name>A0ABS2DLE0_9BACI</name>
<organism evidence="3 4">
    <name type="scientific">Bacillus suaedaesalsae</name>
    <dbReference type="NCBI Taxonomy" id="2810349"/>
    <lineage>
        <taxon>Bacteria</taxon>
        <taxon>Bacillati</taxon>
        <taxon>Bacillota</taxon>
        <taxon>Bacilli</taxon>
        <taxon>Bacillales</taxon>
        <taxon>Bacillaceae</taxon>
        <taxon>Bacillus</taxon>
    </lineage>
</organism>
<evidence type="ECO:0000313" key="4">
    <source>
        <dbReference type="Proteomes" id="UP001518925"/>
    </source>
</evidence>
<evidence type="ECO:0000256" key="1">
    <source>
        <dbReference type="NCBIfam" id="TIGR03093"/>
    </source>
</evidence>
<dbReference type="EMBL" id="JAFELM010000043">
    <property type="protein sequence ID" value="MBM6619315.1"/>
    <property type="molecule type" value="Genomic_DNA"/>
</dbReference>
<dbReference type="NCBIfam" id="TIGR03093">
    <property type="entry name" value="SASP_sspL"/>
    <property type="match status" value="1"/>
</dbReference>